<keyword evidence="4" id="KW-0762">Sugar transport</keyword>
<dbReference type="Pfam" id="PF00005">
    <property type="entry name" value="ABC_tran"/>
    <property type="match status" value="2"/>
</dbReference>
<dbReference type="EMBL" id="SJOI01000001">
    <property type="protein sequence ID" value="TCL03400.1"/>
    <property type="molecule type" value="Genomic_DNA"/>
</dbReference>
<organism evidence="11 12">
    <name type="scientific">Sodalis ligni</name>
    <dbReference type="NCBI Taxonomy" id="2697027"/>
    <lineage>
        <taxon>Bacteria</taxon>
        <taxon>Pseudomonadati</taxon>
        <taxon>Pseudomonadota</taxon>
        <taxon>Gammaproteobacteria</taxon>
        <taxon>Enterobacterales</taxon>
        <taxon>Bruguierivoracaceae</taxon>
        <taxon>Sodalis</taxon>
    </lineage>
</organism>
<keyword evidence="6" id="KW-0547">Nucleotide-binding</keyword>
<comment type="subcellular location">
    <subcellularLocation>
        <location evidence="1">Cell inner membrane</location>
        <topology evidence="1">Peripheral membrane protein</topology>
    </subcellularLocation>
</comment>
<evidence type="ECO:0000256" key="1">
    <source>
        <dbReference type="ARBA" id="ARBA00004417"/>
    </source>
</evidence>
<comment type="caution">
    <text evidence="11">The sequence shown here is derived from an EMBL/GenBank/DDBJ whole genome shotgun (WGS) entry which is preliminary data.</text>
</comment>
<evidence type="ECO:0000256" key="4">
    <source>
        <dbReference type="ARBA" id="ARBA00022597"/>
    </source>
</evidence>
<dbReference type="SMART" id="SM00382">
    <property type="entry name" value="AAA"/>
    <property type="match status" value="2"/>
</dbReference>
<dbReference type="PANTHER" id="PTHR43790">
    <property type="entry name" value="CARBOHYDRATE TRANSPORT ATP-BINDING PROTEIN MG119-RELATED"/>
    <property type="match status" value="1"/>
</dbReference>
<keyword evidence="3" id="KW-1003">Cell membrane</keyword>
<feature type="domain" description="ABC transporter" evidence="10">
    <location>
        <begin position="15"/>
        <end position="251"/>
    </location>
</feature>
<dbReference type="InterPro" id="IPR027417">
    <property type="entry name" value="P-loop_NTPase"/>
</dbReference>
<dbReference type="GO" id="GO:0005524">
    <property type="term" value="F:ATP binding"/>
    <property type="evidence" value="ECO:0007669"/>
    <property type="project" value="UniProtKB-KW"/>
</dbReference>
<dbReference type="GO" id="GO:0016887">
    <property type="term" value="F:ATP hydrolysis activity"/>
    <property type="evidence" value="ECO:0007669"/>
    <property type="project" value="InterPro"/>
</dbReference>
<evidence type="ECO:0000259" key="10">
    <source>
        <dbReference type="PROSITE" id="PS50893"/>
    </source>
</evidence>
<keyword evidence="2" id="KW-0813">Transport</keyword>
<gene>
    <name evidence="11" type="ORF">EZJ58_1471</name>
</gene>
<dbReference type="PROSITE" id="PS00211">
    <property type="entry name" value="ABC_TRANSPORTER_1"/>
    <property type="match status" value="1"/>
</dbReference>
<dbReference type="Gene3D" id="3.40.50.300">
    <property type="entry name" value="P-loop containing nucleotide triphosphate hydrolases"/>
    <property type="match status" value="2"/>
</dbReference>
<dbReference type="CDD" id="cd03216">
    <property type="entry name" value="ABC_Carb_Monos_I"/>
    <property type="match status" value="1"/>
</dbReference>
<dbReference type="FunFam" id="3.40.50.300:FF:000127">
    <property type="entry name" value="Ribose import ATP-binding protein RbsA"/>
    <property type="match status" value="1"/>
</dbReference>
<dbReference type="InterPro" id="IPR003593">
    <property type="entry name" value="AAA+_ATPase"/>
</dbReference>
<keyword evidence="8" id="KW-1278">Translocase</keyword>
<dbReference type="AlphaFoldDB" id="A0A4R1NGY4"/>
<evidence type="ECO:0000313" key="11">
    <source>
        <dbReference type="EMBL" id="TCL03400.1"/>
    </source>
</evidence>
<dbReference type="InterPro" id="IPR017871">
    <property type="entry name" value="ABC_transporter-like_CS"/>
</dbReference>
<keyword evidence="12" id="KW-1185">Reference proteome</keyword>
<dbReference type="PANTHER" id="PTHR43790:SF3">
    <property type="entry name" value="D-ALLOSE IMPORT ATP-BINDING PROTEIN ALSA-RELATED"/>
    <property type="match status" value="1"/>
</dbReference>
<keyword evidence="7 11" id="KW-0067">ATP-binding</keyword>
<dbReference type="OrthoDB" id="9776369at2"/>
<protein>
    <submittedName>
        <fullName evidence="11">Monosaccharide ABC transporter ATP-binding protein (CUT2 family)</fullName>
    </submittedName>
</protein>
<evidence type="ECO:0000256" key="6">
    <source>
        <dbReference type="ARBA" id="ARBA00022741"/>
    </source>
</evidence>
<evidence type="ECO:0000256" key="5">
    <source>
        <dbReference type="ARBA" id="ARBA00022737"/>
    </source>
</evidence>
<dbReference type="Proteomes" id="UP000294555">
    <property type="component" value="Unassembled WGS sequence"/>
</dbReference>
<dbReference type="PROSITE" id="PS50893">
    <property type="entry name" value="ABC_TRANSPORTER_2"/>
    <property type="match status" value="2"/>
</dbReference>
<proteinExistence type="predicted"/>
<sequence length="502" mass="55140">MSQRASLAKEPAYLLEVTGLKKTFGDVVALKNAEFCLKRGSIHALCGCNGAGKSTFLSLLMGFIRPDAGDIFINGERCDFYSPRQALAAGITIVQQELSGVQDLSVAENIYLGAEPRRFGVVDFKQLNQRAQALLDELGFAISPKAKMRNLSVAEQQLVEIAKALSHTNADIIIMDEPTSALGEEDVQKLFQAIHRLASLGKGIIYVSHRLSEIFQIADSYTVFRDGSYICEGPTDSISREHLIEQIIGGEIDGEFAKYNEPTDEVIFKVTDLNWKGRVNNVSMSLRRGEILGIYGLVGSGRSELLNLIFGIEHAESGSIQIGDKVLLRHNPGKSIRAGMAYVTEDRKDTGLVLSSSVSENINISSLRAISRLRFIDEGKLRRRADAMIRAFNIRTPGQQQKVMNLSGGNQQKVVLGRWALLDPEILLLDEPTRGIDVGAKKEIYRYMSEFALKGKGIVMVSSELSEIIGMSDRILVFNKGKVVGELARSEATQAKLMSLAV</sequence>
<keyword evidence="5" id="KW-0677">Repeat</keyword>
<evidence type="ECO:0000256" key="2">
    <source>
        <dbReference type="ARBA" id="ARBA00022448"/>
    </source>
</evidence>
<feature type="domain" description="ABC transporter" evidence="10">
    <location>
        <begin position="261"/>
        <end position="500"/>
    </location>
</feature>
<evidence type="ECO:0000313" key="12">
    <source>
        <dbReference type="Proteomes" id="UP000294555"/>
    </source>
</evidence>
<reference evidence="11 12" key="1">
    <citation type="submission" date="2019-02" db="EMBL/GenBank/DDBJ databases">
        <title>Investigation of anaerobic lignin degradation for improved lignocellulosic biofuels.</title>
        <authorList>
            <person name="Deangelis K."/>
        </authorList>
    </citation>
    <scope>NUCLEOTIDE SEQUENCE [LARGE SCALE GENOMIC DNA]</scope>
    <source>
        <strain evidence="11 12">159R</strain>
    </source>
</reference>
<evidence type="ECO:0000256" key="3">
    <source>
        <dbReference type="ARBA" id="ARBA00022475"/>
    </source>
</evidence>
<dbReference type="RefSeq" id="WP_132922271.1">
    <property type="nucleotide sequence ID" value="NZ_SJOI01000001.1"/>
</dbReference>
<keyword evidence="9" id="KW-0472">Membrane</keyword>
<dbReference type="InterPro" id="IPR050107">
    <property type="entry name" value="ABC_carbohydrate_import_ATPase"/>
</dbReference>
<dbReference type="GO" id="GO:0005886">
    <property type="term" value="C:plasma membrane"/>
    <property type="evidence" value="ECO:0007669"/>
    <property type="project" value="UniProtKB-SubCell"/>
</dbReference>
<evidence type="ECO:0000256" key="9">
    <source>
        <dbReference type="ARBA" id="ARBA00023136"/>
    </source>
</evidence>
<dbReference type="InterPro" id="IPR003439">
    <property type="entry name" value="ABC_transporter-like_ATP-bd"/>
</dbReference>
<name>A0A4R1NGY4_9GAMM</name>
<evidence type="ECO:0000256" key="7">
    <source>
        <dbReference type="ARBA" id="ARBA00022840"/>
    </source>
</evidence>
<evidence type="ECO:0000256" key="8">
    <source>
        <dbReference type="ARBA" id="ARBA00022967"/>
    </source>
</evidence>
<dbReference type="CDD" id="cd03215">
    <property type="entry name" value="ABC_Carb_Monos_II"/>
    <property type="match status" value="1"/>
</dbReference>
<accession>A0A4R1NGY4</accession>
<dbReference type="SUPFAM" id="SSF52540">
    <property type="entry name" value="P-loop containing nucleoside triphosphate hydrolases"/>
    <property type="match status" value="2"/>
</dbReference>